<gene>
    <name evidence="1" type="ORF">I5M19_17600</name>
</gene>
<evidence type="ECO:0008006" key="3">
    <source>
        <dbReference type="Google" id="ProtNLM"/>
    </source>
</evidence>
<sequence>MEDLLAVLVLYNMPLAKSATFLSINASLKKSTQSLQMVVYDNTPVCNADFEEGQSYSIDNISITYIPDENNSGVSRAYNVANNIALQTGKKWLLLLDQDTDFPEHTIPAYANAISSYPEGVLFAPIMVVNHHTIISPCKFRYMRGFSLDHISPGIHNLKNLSVINCGMCISTLAFKKNKGYNEGIKLDFSDHDFIKRFHNTVTDSFIVIDLQVTHELSTEKKNTTGADLIRFNYYLQGMRNMSASVGERFILNLNAFIRALKLSVIHVNLNFILKLFTGK</sequence>
<evidence type="ECO:0000313" key="2">
    <source>
        <dbReference type="Proteomes" id="UP000613193"/>
    </source>
</evidence>
<dbReference type="RefSeq" id="WP_200067658.1">
    <property type="nucleotide sequence ID" value="NZ_JAEHFW010000003.1"/>
</dbReference>
<dbReference type="AlphaFoldDB" id="A0A934UNU1"/>
<comment type="caution">
    <text evidence="1">The sequence shown here is derived from an EMBL/GenBank/DDBJ whole genome shotgun (WGS) entry which is preliminary data.</text>
</comment>
<dbReference type="InterPro" id="IPR029044">
    <property type="entry name" value="Nucleotide-diphossugar_trans"/>
</dbReference>
<organism evidence="1 2">
    <name type="scientific">Mucilaginibacter segetis</name>
    <dbReference type="NCBI Taxonomy" id="2793071"/>
    <lineage>
        <taxon>Bacteria</taxon>
        <taxon>Pseudomonadati</taxon>
        <taxon>Bacteroidota</taxon>
        <taxon>Sphingobacteriia</taxon>
        <taxon>Sphingobacteriales</taxon>
        <taxon>Sphingobacteriaceae</taxon>
        <taxon>Mucilaginibacter</taxon>
    </lineage>
</organism>
<dbReference type="EMBL" id="JAEHFW010000003">
    <property type="protein sequence ID" value="MBK0381143.1"/>
    <property type="molecule type" value="Genomic_DNA"/>
</dbReference>
<keyword evidence="2" id="KW-1185">Reference proteome</keyword>
<reference evidence="1" key="1">
    <citation type="submission" date="2020-12" db="EMBL/GenBank/DDBJ databases">
        <title>Bacterial novel species Mucilaginibacter sp. SD-g isolated from soil.</title>
        <authorList>
            <person name="Jung H.-Y."/>
        </authorList>
    </citation>
    <scope>NUCLEOTIDE SEQUENCE</scope>
    <source>
        <strain evidence="1">SD-g</strain>
    </source>
</reference>
<name>A0A934UNU1_9SPHI</name>
<evidence type="ECO:0000313" key="1">
    <source>
        <dbReference type="EMBL" id="MBK0381143.1"/>
    </source>
</evidence>
<protein>
    <recommendedName>
        <fullName evidence="3">GT2 family glycosyltransferase</fullName>
    </recommendedName>
</protein>
<dbReference type="Gene3D" id="3.90.550.10">
    <property type="entry name" value="Spore Coat Polysaccharide Biosynthesis Protein SpsA, Chain A"/>
    <property type="match status" value="1"/>
</dbReference>
<accession>A0A934UNU1</accession>
<dbReference type="SUPFAM" id="SSF53448">
    <property type="entry name" value="Nucleotide-diphospho-sugar transferases"/>
    <property type="match status" value="1"/>
</dbReference>
<proteinExistence type="predicted"/>
<dbReference type="Proteomes" id="UP000613193">
    <property type="component" value="Unassembled WGS sequence"/>
</dbReference>